<evidence type="ECO:0000256" key="1">
    <source>
        <dbReference type="SAM" id="SignalP"/>
    </source>
</evidence>
<comment type="caution">
    <text evidence="3">The sequence shown here is derived from an EMBL/GenBank/DDBJ whole genome shotgun (WGS) entry which is preliminary data.</text>
</comment>
<feature type="signal peptide" evidence="1">
    <location>
        <begin position="1"/>
        <end position="19"/>
    </location>
</feature>
<dbReference type="Pfam" id="PF13349">
    <property type="entry name" value="DUF4097"/>
    <property type="match status" value="1"/>
</dbReference>
<organism evidence="3 4">
    <name type="scientific">Thalassotalea litorea</name>
    <dbReference type="NCBI Taxonomy" id="2020715"/>
    <lineage>
        <taxon>Bacteria</taxon>
        <taxon>Pseudomonadati</taxon>
        <taxon>Pseudomonadota</taxon>
        <taxon>Gammaproteobacteria</taxon>
        <taxon>Alteromonadales</taxon>
        <taxon>Colwelliaceae</taxon>
        <taxon>Thalassotalea</taxon>
    </lineage>
</organism>
<dbReference type="AlphaFoldDB" id="A0A5R9IM40"/>
<proteinExistence type="predicted"/>
<accession>A0A5R9IM40</accession>
<sequence>MRFIYFPLLFAGLTSSVCALESRNIDQRLPITDNTNVVIENMRGTVAILGTDSKEVWVSGVVDEMATDFVFEQKGNTIYVQVKMPAKIDQDFWGSRQQESDFTVALPINVKVKFAGVSANVSAENLDQGAHLKTVSGNVEARNIGQKVRLETVSGDIDSEGLRGSVFLSTVSGDITDKNSNGLVELNAVSGNIDARGEASELIANVVSGDLQVNYRGLSKLSLSSVSGDVDATAVLMDDGIVKMSSVSGNITFVVQEDANVSVRVDSNAGGKIVNRISNDAVVKAKYGPSSRLETRIGTGAASIKASTVSGTVRLSH</sequence>
<name>A0A5R9IM40_9GAMM</name>
<evidence type="ECO:0000259" key="2">
    <source>
        <dbReference type="Pfam" id="PF13349"/>
    </source>
</evidence>
<protein>
    <recommendedName>
        <fullName evidence="2">DUF4097 domain-containing protein</fullName>
    </recommendedName>
</protein>
<evidence type="ECO:0000313" key="4">
    <source>
        <dbReference type="Proteomes" id="UP000307790"/>
    </source>
</evidence>
<feature type="chain" id="PRO_5024271213" description="DUF4097 domain-containing protein" evidence="1">
    <location>
        <begin position="20"/>
        <end position="317"/>
    </location>
</feature>
<dbReference type="EMBL" id="VCBC01000011">
    <property type="protein sequence ID" value="TLU64296.1"/>
    <property type="molecule type" value="Genomic_DNA"/>
</dbReference>
<dbReference type="RefSeq" id="WP_138320279.1">
    <property type="nucleotide sequence ID" value="NZ_VCBC01000011.1"/>
</dbReference>
<dbReference type="Proteomes" id="UP000307790">
    <property type="component" value="Unassembled WGS sequence"/>
</dbReference>
<reference evidence="3 4" key="1">
    <citation type="submission" date="2019-05" db="EMBL/GenBank/DDBJ databases">
        <title>Genome sequences of Thalassotalea litorea 1K03283.</title>
        <authorList>
            <person name="Zhang D."/>
        </authorList>
    </citation>
    <scope>NUCLEOTIDE SEQUENCE [LARGE SCALE GENOMIC DNA]</scope>
    <source>
        <strain evidence="3 4">MCCC 1K03283</strain>
    </source>
</reference>
<evidence type="ECO:0000313" key="3">
    <source>
        <dbReference type="EMBL" id="TLU64296.1"/>
    </source>
</evidence>
<gene>
    <name evidence="3" type="ORF">FE810_11875</name>
</gene>
<dbReference type="OrthoDB" id="6194490at2"/>
<keyword evidence="1" id="KW-0732">Signal</keyword>
<dbReference type="InterPro" id="IPR025164">
    <property type="entry name" value="Toastrack_DUF4097"/>
</dbReference>
<feature type="domain" description="DUF4097" evidence="2">
    <location>
        <begin position="35"/>
        <end position="232"/>
    </location>
</feature>
<keyword evidence="4" id="KW-1185">Reference proteome</keyword>